<protein>
    <submittedName>
        <fullName evidence="11">Amino acid ABC transporter ATP-binding/permease protein</fullName>
    </submittedName>
</protein>
<dbReference type="GO" id="GO:0034040">
    <property type="term" value="F:ATPase-coupled lipid transmembrane transporter activity"/>
    <property type="evidence" value="ECO:0007669"/>
    <property type="project" value="TreeGrafter"/>
</dbReference>
<evidence type="ECO:0000313" key="13">
    <source>
        <dbReference type="Proteomes" id="UP000242088"/>
    </source>
</evidence>
<dbReference type="PROSITE" id="PS50929">
    <property type="entry name" value="ABC_TM1F"/>
    <property type="match status" value="1"/>
</dbReference>
<gene>
    <name evidence="12" type="ORF">BUY47_04230</name>
    <name evidence="11" type="ORF">BUY48_09590</name>
</gene>
<dbReference type="PROSITE" id="PS50893">
    <property type="entry name" value="ABC_TRANSPORTER_2"/>
    <property type="match status" value="1"/>
</dbReference>
<evidence type="ECO:0000313" key="12">
    <source>
        <dbReference type="EMBL" id="PTF14631.1"/>
    </source>
</evidence>
<evidence type="ECO:0000256" key="7">
    <source>
        <dbReference type="ARBA" id="ARBA00025074"/>
    </source>
</evidence>
<evidence type="ECO:0000259" key="10">
    <source>
        <dbReference type="PROSITE" id="PS50929"/>
    </source>
</evidence>
<dbReference type="GO" id="GO:0016887">
    <property type="term" value="F:ATP hydrolysis activity"/>
    <property type="evidence" value="ECO:0007669"/>
    <property type="project" value="InterPro"/>
</dbReference>
<evidence type="ECO:0000256" key="6">
    <source>
        <dbReference type="ARBA" id="ARBA00023136"/>
    </source>
</evidence>
<dbReference type="Proteomes" id="UP000242088">
    <property type="component" value="Unassembled WGS sequence"/>
</dbReference>
<dbReference type="GO" id="GO:0140359">
    <property type="term" value="F:ABC-type transporter activity"/>
    <property type="evidence" value="ECO:0007669"/>
    <property type="project" value="InterPro"/>
</dbReference>
<dbReference type="SUPFAM" id="SSF90123">
    <property type="entry name" value="ABC transporter transmembrane region"/>
    <property type="match status" value="1"/>
</dbReference>
<dbReference type="CDD" id="cd03228">
    <property type="entry name" value="ABCC_MRP_Like"/>
    <property type="match status" value="1"/>
</dbReference>
<name>A0A2K4DSD0_9STAP</name>
<evidence type="ECO:0000256" key="4">
    <source>
        <dbReference type="ARBA" id="ARBA00022840"/>
    </source>
</evidence>
<feature type="transmembrane region" description="Helical" evidence="8">
    <location>
        <begin position="128"/>
        <end position="149"/>
    </location>
</feature>
<dbReference type="EMBL" id="PYZH01000072">
    <property type="protein sequence ID" value="PTF12396.1"/>
    <property type="molecule type" value="Genomic_DNA"/>
</dbReference>
<dbReference type="PANTHER" id="PTHR24221">
    <property type="entry name" value="ATP-BINDING CASSETTE SUB-FAMILY B"/>
    <property type="match status" value="1"/>
</dbReference>
<keyword evidence="6 8" id="KW-0472">Membrane</keyword>
<feature type="transmembrane region" description="Helical" evidence="8">
    <location>
        <begin position="12"/>
        <end position="33"/>
    </location>
</feature>
<dbReference type="OrthoDB" id="9770415at2"/>
<comment type="subcellular location">
    <subcellularLocation>
        <location evidence="1">Cell membrane</location>
        <topology evidence="1">Multi-pass membrane protein</topology>
    </subcellularLocation>
</comment>
<dbReference type="Proteomes" id="UP000243350">
    <property type="component" value="Unassembled WGS sequence"/>
</dbReference>
<dbReference type="InterPro" id="IPR011527">
    <property type="entry name" value="ABC1_TM_dom"/>
</dbReference>
<evidence type="ECO:0000313" key="11">
    <source>
        <dbReference type="EMBL" id="PTF12396.1"/>
    </source>
</evidence>
<keyword evidence="2 8" id="KW-0812">Transmembrane</keyword>
<comment type="caution">
    <text evidence="11">The sequence shown here is derived from an EMBL/GenBank/DDBJ whole genome shotgun (WGS) entry which is preliminary data.</text>
</comment>
<feature type="domain" description="ABC transporter" evidence="9">
    <location>
        <begin position="330"/>
        <end position="552"/>
    </location>
</feature>
<dbReference type="RefSeq" id="WP_103165939.1">
    <property type="nucleotide sequence ID" value="NZ_JAHCOY010000003.1"/>
</dbReference>
<dbReference type="GeneID" id="48888719"/>
<dbReference type="PANTHER" id="PTHR24221:SF653">
    <property type="entry name" value="TRANSPORT ATP-BINDING PROTEIN CYDC"/>
    <property type="match status" value="1"/>
</dbReference>
<dbReference type="InterPro" id="IPR027417">
    <property type="entry name" value="P-loop_NTPase"/>
</dbReference>
<feature type="transmembrane region" description="Helical" evidence="8">
    <location>
        <begin position="45"/>
        <end position="67"/>
    </location>
</feature>
<dbReference type="Pfam" id="PF00005">
    <property type="entry name" value="ABC_tran"/>
    <property type="match status" value="1"/>
</dbReference>
<dbReference type="SMART" id="SM00382">
    <property type="entry name" value="AAA"/>
    <property type="match status" value="1"/>
</dbReference>
<dbReference type="Pfam" id="PF00664">
    <property type="entry name" value="ABC_membrane"/>
    <property type="match status" value="1"/>
</dbReference>
<dbReference type="EMBL" id="PYZI01000003">
    <property type="protein sequence ID" value="PTF14631.1"/>
    <property type="molecule type" value="Genomic_DNA"/>
</dbReference>
<evidence type="ECO:0000313" key="14">
    <source>
        <dbReference type="Proteomes" id="UP000243350"/>
    </source>
</evidence>
<evidence type="ECO:0000256" key="5">
    <source>
        <dbReference type="ARBA" id="ARBA00022989"/>
    </source>
</evidence>
<reference evidence="12" key="3">
    <citation type="submission" date="2018-03" db="EMBL/GenBank/DDBJ databases">
        <authorList>
            <person name="Naushad S."/>
        </authorList>
    </citation>
    <scope>NUCLEOTIDE SEQUENCE</scope>
    <source>
        <strain evidence="12">SNUC 1409</strain>
    </source>
</reference>
<dbReference type="AlphaFoldDB" id="A0A2K4DSD0"/>
<proteinExistence type="predicted"/>
<evidence type="ECO:0000259" key="9">
    <source>
        <dbReference type="PROSITE" id="PS50893"/>
    </source>
</evidence>
<keyword evidence="5 8" id="KW-1133">Transmembrane helix</keyword>
<organism evidence="11 14">
    <name type="scientific">Staphylococcus devriesei</name>
    <dbReference type="NCBI Taxonomy" id="586733"/>
    <lineage>
        <taxon>Bacteria</taxon>
        <taxon>Bacillati</taxon>
        <taxon>Bacillota</taxon>
        <taxon>Bacilli</taxon>
        <taxon>Bacillales</taxon>
        <taxon>Staphylococcaceae</taxon>
        <taxon>Staphylococcus</taxon>
    </lineage>
</organism>
<evidence type="ECO:0000256" key="3">
    <source>
        <dbReference type="ARBA" id="ARBA00022741"/>
    </source>
</evidence>
<dbReference type="InterPro" id="IPR003439">
    <property type="entry name" value="ABC_transporter-like_ATP-bd"/>
</dbReference>
<feature type="transmembrane region" description="Helical" evidence="8">
    <location>
        <begin position="267"/>
        <end position="286"/>
    </location>
</feature>
<feature type="domain" description="ABC transmembrane type-1" evidence="10">
    <location>
        <begin position="14"/>
        <end position="283"/>
    </location>
</feature>
<reference evidence="13 14" key="1">
    <citation type="journal article" date="2016" name="Front. Microbiol.">
        <title>Comprehensive Phylogenetic Analysis of Bovine Non-aureus Staphylococci Species Based on Whole-Genome Sequencing.</title>
        <authorList>
            <person name="Naushad S."/>
            <person name="Barkema H.W."/>
            <person name="Luby C."/>
            <person name="Condas L.A."/>
            <person name="Nobrega D.B."/>
            <person name="Carson D.A."/>
            <person name="De Buck J."/>
        </authorList>
    </citation>
    <scope>NUCLEOTIDE SEQUENCE [LARGE SCALE GENOMIC DNA]</scope>
    <source>
        <strain evidence="12 13">SNUC 1409</strain>
        <strain evidence="11 14">SNUC 4143</strain>
    </source>
</reference>
<dbReference type="Gene3D" id="3.40.50.300">
    <property type="entry name" value="P-loop containing nucleotide triphosphate hydrolases"/>
    <property type="match status" value="1"/>
</dbReference>
<evidence type="ECO:0000256" key="2">
    <source>
        <dbReference type="ARBA" id="ARBA00022692"/>
    </source>
</evidence>
<sequence>MKSHIKFRPDRDLILAILTGIGGSLVALAMFFLSGYMVTQSALGAPLYALMVLVVSVKLFGFLRAIARYGERLLSHRTTFTMLRDVRVQFLKRFIPRVPHVYRKYSSSDLLSKMINKVEALQNIYLRVYYPPIVIGFTALIATVTLIYFSVAHALIIVISMLGSLWLVPWISARRAYTLKRQVAFQQRQMLTRFYDYKEGYEELKRFNQNEDYYQGVLASLRQYDESQAKETRFLTMYDYILNVIAMIALFASLTLGFMQVENGQLNVIYLTSIVLMMLTLFEQAVPMSNVAYYKADTDEALSDLNELLDYPVVEDNKHLMPPQKNVFEIKNMNFSYLNQEIPVLKNINLTIHKGEKVAIIGPSGSGKSSLLQIMSGLYDIEQGEVLFNQQQVSHIIEDERYSAINALLQTQQLFDGAIRFNLFSDQKDETLINVLDSLNLGHLDIDQHIEIDGSGLSGGEVQRLALARLFLKEANVWLLDEPTTALDEENTRIAMKLIQAHAETLIVATHDLQLLPQFDTIVVIIDGEIVEQGSYDVLCKRDSYLSHILRNNSNAQPVKS</sequence>
<dbReference type="GO" id="GO:0005886">
    <property type="term" value="C:plasma membrane"/>
    <property type="evidence" value="ECO:0007669"/>
    <property type="project" value="UniProtKB-SubCell"/>
</dbReference>
<dbReference type="InterPro" id="IPR036640">
    <property type="entry name" value="ABC1_TM_sf"/>
</dbReference>
<evidence type="ECO:0000256" key="8">
    <source>
        <dbReference type="SAM" id="Phobius"/>
    </source>
</evidence>
<keyword evidence="13" id="KW-1185">Reference proteome</keyword>
<reference evidence="11" key="2">
    <citation type="submission" date="2018-03" db="EMBL/GenBank/DDBJ databases">
        <authorList>
            <person name="Keele B.F."/>
        </authorList>
    </citation>
    <scope>NUCLEOTIDE SEQUENCE</scope>
    <source>
        <strain evidence="11">SNUC 4143</strain>
    </source>
</reference>
<evidence type="ECO:0000256" key="1">
    <source>
        <dbReference type="ARBA" id="ARBA00004651"/>
    </source>
</evidence>
<dbReference type="SUPFAM" id="SSF52540">
    <property type="entry name" value="P-loop containing nucleoside triphosphate hydrolases"/>
    <property type="match status" value="1"/>
</dbReference>
<comment type="function">
    <text evidence="7">May be involved in multidrug export. Transmembrane domains (TMD) form a pore in the cell membrane and the ATP-binding domain (NBD) is responsible for energy generation.</text>
</comment>
<keyword evidence="3" id="KW-0547">Nucleotide-binding</keyword>
<feature type="transmembrane region" description="Helical" evidence="8">
    <location>
        <begin position="240"/>
        <end position="261"/>
    </location>
</feature>
<dbReference type="InterPro" id="IPR039421">
    <property type="entry name" value="Type_1_exporter"/>
</dbReference>
<feature type="transmembrane region" description="Helical" evidence="8">
    <location>
        <begin position="155"/>
        <end position="173"/>
    </location>
</feature>
<keyword evidence="4 11" id="KW-0067">ATP-binding</keyword>
<dbReference type="GO" id="GO:0005524">
    <property type="term" value="F:ATP binding"/>
    <property type="evidence" value="ECO:0007669"/>
    <property type="project" value="UniProtKB-KW"/>
</dbReference>
<dbReference type="Gene3D" id="1.20.1560.10">
    <property type="entry name" value="ABC transporter type 1, transmembrane domain"/>
    <property type="match status" value="1"/>
</dbReference>
<accession>A0A2K4DSD0</accession>
<dbReference type="InterPro" id="IPR003593">
    <property type="entry name" value="AAA+_ATPase"/>
</dbReference>